<keyword evidence="2" id="KW-1185">Reference proteome</keyword>
<dbReference type="Proteomes" id="UP000237839">
    <property type="component" value="Unassembled WGS sequence"/>
</dbReference>
<comment type="caution">
    <text evidence="1">The sequence shown here is derived from an EMBL/GenBank/DDBJ whole genome shotgun (WGS) entry which is preliminary data.</text>
</comment>
<evidence type="ECO:0000313" key="2">
    <source>
        <dbReference type="Proteomes" id="UP000237839"/>
    </source>
</evidence>
<dbReference type="EMBL" id="PUGF01000012">
    <property type="protein sequence ID" value="PRC92645.1"/>
    <property type="molecule type" value="Genomic_DNA"/>
</dbReference>
<proteinExistence type="predicted"/>
<sequence length="60" mass="7221">MTELKQAEELASRASTRFYEVDSKVIADKREKKNTEGLLEDWNVKRREWRHAECVLEKLR</sequence>
<dbReference type="AlphaFoldDB" id="A0A2S9GY45"/>
<protein>
    <submittedName>
        <fullName evidence="1">Uncharacterized protein</fullName>
    </submittedName>
</protein>
<dbReference type="RefSeq" id="WP_105532456.1">
    <property type="nucleotide sequence ID" value="NZ_PUGF01000012.1"/>
</dbReference>
<evidence type="ECO:0000313" key="1">
    <source>
        <dbReference type="EMBL" id="PRC92645.1"/>
    </source>
</evidence>
<organism evidence="1 2">
    <name type="scientific">Solimicrobium silvestre</name>
    <dbReference type="NCBI Taxonomy" id="2099400"/>
    <lineage>
        <taxon>Bacteria</taxon>
        <taxon>Pseudomonadati</taxon>
        <taxon>Pseudomonadota</taxon>
        <taxon>Betaproteobacteria</taxon>
        <taxon>Burkholderiales</taxon>
        <taxon>Oxalobacteraceae</taxon>
        <taxon>Solimicrobium</taxon>
    </lineage>
</organism>
<name>A0A2S9GY45_9BURK</name>
<gene>
    <name evidence="1" type="ORF">S2091_2700</name>
</gene>
<accession>A0A2S9GY45</accession>
<reference evidence="1 2" key="1">
    <citation type="submission" date="2018-02" db="EMBL/GenBank/DDBJ databases">
        <title>Solimicrobium silvestre gen. nov., sp. nov., isolated from alpine forest soil.</title>
        <authorList>
            <person name="Margesin R."/>
            <person name="Albuquerque L."/>
            <person name="Zhang D.-C."/>
            <person name="Froufe H.J.C."/>
            <person name="Severino R."/>
            <person name="Roxo I."/>
            <person name="Egas C."/>
            <person name="Da Costa M.S."/>
        </authorList>
    </citation>
    <scope>NUCLEOTIDE SEQUENCE [LARGE SCALE GENOMIC DNA]</scope>
    <source>
        <strain evidence="1 2">S20-91</strain>
    </source>
</reference>